<dbReference type="EMBL" id="BLKT01000003">
    <property type="protein sequence ID" value="GFG57021.1"/>
    <property type="molecule type" value="Genomic_DNA"/>
</dbReference>
<dbReference type="Gene3D" id="3.90.850.10">
    <property type="entry name" value="Fumarylacetoacetase-like, C-terminal domain"/>
    <property type="match status" value="1"/>
</dbReference>
<organism evidence="2 3">
    <name type="scientific">Mycolicibacterium murale</name>
    <dbReference type="NCBI Taxonomy" id="182220"/>
    <lineage>
        <taxon>Bacteria</taxon>
        <taxon>Bacillati</taxon>
        <taxon>Actinomycetota</taxon>
        <taxon>Actinomycetes</taxon>
        <taxon>Mycobacteriales</taxon>
        <taxon>Mycobacteriaceae</taxon>
        <taxon>Mycolicibacterium</taxon>
    </lineage>
</organism>
<evidence type="ECO:0000313" key="2">
    <source>
        <dbReference type="EMBL" id="GFG57021.1"/>
    </source>
</evidence>
<dbReference type="Proteomes" id="UP000465241">
    <property type="component" value="Unassembled WGS sequence"/>
</dbReference>
<name>A0A7I9WGY6_9MYCO</name>
<evidence type="ECO:0000259" key="1">
    <source>
        <dbReference type="Pfam" id="PF01557"/>
    </source>
</evidence>
<dbReference type="SUPFAM" id="SSF56529">
    <property type="entry name" value="FAH"/>
    <property type="match status" value="1"/>
</dbReference>
<keyword evidence="3" id="KW-1185">Reference proteome</keyword>
<comment type="caution">
    <text evidence="2">The sequence shown here is derived from an EMBL/GenBank/DDBJ whole genome shotgun (WGS) entry which is preliminary data.</text>
</comment>
<accession>A0A7I9WGY6</accession>
<dbReference type="InterPro" id="IPR036663">
    <property type="entry name" value="Fumarylacetoacetase_C_sf"/>
</dbReference>
<dbReference type="Pfam" id="PF01557">
    <property type="entry name" value="FAA_hydrolase"/>
    <property type="match status" value="1"/>
</dbReference>
<dbReference type="InterPro" id="IPR011234">
    <property type="entry name" value="Fumarylacetoacetase-like_C"/>
</dbReference>
<dbReference type="PANTHER" id="PTHR43211">
    <property type="entry name" value="FUMARYLACETOACETATE HYDROLASE"/>
    <property type="match status" value="1"/>
</dbReference>
<dbReference type="GO" id="GO:0003824">
    <property type="term" value="F:catalytic activity"/>
    <property type="evidence" value="ECO:0007669"/>
    <property type="project" value="InterPro"/>
</dbReference>
<sequence>MLTDDVVTTEVLGEAGWQTAASPVGPTPFSAEWELATARRHLQQTSALLPFTPLSFRDCLLSEKHNVDAARGMINAFYPGTARITNTFEKLARRTFPAFLPKKLFYRQPIYYMSNALTIVPTGTPVSFPSYSTALDFELEVGFVLSKPLLDATAAQARDAIGAFVLLNDFSARDVQRDEMNTGLGPQKSKHFLTSLSDTAVTADEILPRLGELAGSVTINGDTVSTVDYSGLQWSAEEALMHFSRDEQLLPGELIGLGTLAGGSGMETGRWLKPGDSLRLELDGIGVVEHRITT</sequence>
<dbReference type="AlphaFoldDB" id="A0A7I9WGY6"/>
<feature type="domain" description="Fumarylacetoacetase-like C-terminal" evidence="1">
    <location>
        <begin position="106"/>
        <end position="292"/>
    </location>
</feature>
<gene>
    <name evidence="2" type="ORF">MMUR_11570</name>
</gene>
<evidence type="ECO:0000313" key="3">
    <source>
        <dbReference type="Proteomes" id="UP000465241"/>
    </source>
</evidence>
<reference evidence="2 3" key="1">
    <citation type="journal article" date="2019" name="Emerg. Microbes Infect.">
        <title>Comprehensive subspecies identification of 175 nontuberculous mycobacteria species based on 7547 genomic profiles.</title>
        <authorList>
            <person name="Matsumoto Y."/>
            <person name="Kinjo T."/>
            <person name="Motooka D."/>
            <person name="Nabeya D."/>
            <person name="Jung N."/>
            <person name="Uechi K."/>
            <person name="Horii T."/>
            <person name="Iida T."/>
            <person name="Fujita J."/>
            <person name="Nakamura S."/>
        </authorList>
    </citation>
    <scope>NUCLEOTIDE SEQUENCE [LARGE SCALE GENOMIC DNA]</scope>
    <source>
        <strain evidence="2 3">JCM 13392</strain>
    </source>
</reference>
<dbReference type="PANTHER" id="PTHR43211:SF1">
    <property type="entry name" value="BLL6422 PROTEIN"/>
    <property type="match status" value="1"/>
</dbReference>
<protein>
    <submittedName>
        <fullName evidence="2">Fumarylacetoacetase</fullName>
    </submittedName>
</protein>
<proteinExistence type="predicted"/>